<gene>
    <name evidence="2" type="ORF">Cgig2_013736</name>
</gene>
<organism evidence="2 3">
    <name type="scientific">Carnegiea gigantea</name>
    <dbReference type="NCBI Taxonomy" id="171969"/>
    <lineage>
        <taxon>Eukaryota</taxon>
        <taxon>Viridiplantae</taxon>
        <taxon>Streptophyta</taxon>
        <taxon>Embryophyta</taxon>
        <taxon>Tracheophyta</taxon>
        <taxon>Spermatophyta</taxon>
        <taxon>Magnoliopsida</taxon>
        <taxon>eudicotyledons</taxon>
        <taxon>Gunneridae</taxon>
        <taxon>Pentapetalae</taxon>
        <taxon>Caryophyllales</taxon>
        <taxon>Cactineae</taxon>
        <taxon>Cactaceae</taxon>
        <taxon>Cactoideae</taxon>
        <taxon>Echinocereeae</taxon>
        <taxon>Carnegiea</taxon>
    </lineage>
</organism>
<name>A0A9Q1Q8C3_9CARY</name>
<comment type="caution">
    <text evidence="2">The sequence shown here is derived from an EMBL/GenBank/DDBJ whole genome shotgun (WGS) entry which is preliminary data.</text>
</comment>
<reference evidence="2" key="1">
    <citation type="submission" date="2022-04" db="EMBL/GenBank/DDBJ databases">
        <title>Carnegiea gigantea Genome sequencing and assembly v2.</title>
        <authorList>
            <person name="Copetti D."/>
            <person name="Sanderson M.J."/>
            <person name="Burquez A."/>
            <person name="Wojciechowski M.F."/>
        </authorList>
    </citation>
    <scope>NUCLEOTIDE SEQUENCE</scope>
    <source>
        <strain evidence="2">SGP5-SGP5p</strain>
        <tissue evidence="2">Aerial part</tissue>
    </source>
</reference>
<dbReference type="InterPro" id="IPR001995">
    <property type="entry name" value="Peptidase_A2_cat"/>
</dbReference>
<proteinExistence type="predicted"/>
<dbReference type="PANTHER" id="PTHR33240:SF17">
    <property type="entry name" value="EUKARYOTIC PEPTIDE CHAIN RELEASE FACTOR GTP-BINDING SUBUNIT-LIKE"/>
    <property type="match status" value="1"/>
</dbReference>
<dbReference type="Proteomes" id="UP001153076">
    <property type="component" value="Unassembled WGS sequence"/>
</dbReference>
<sequence>MPSRILCLMTDAILQQVSEQVKKWRLHALRGLSSISKMCVPRAANPPIDVNPRRPPVVVRGCKRPLMLVDIGGHGRNIAVTLLGPTHTLTIAQAAGVQQSQPLPPRLMQCTLDEQHGLKNRNRPRAPGERAPNGVGLLSATLHELANKGQIHRFLKQGPRFLRKEREPAWPKSRDEECSIEIVATITDGYAKDITRFAWKAQLRGAQQVLTVEQGSRVTVPTMVFGREQGPHFTSPHNNPLVVGMKVASAIVERILIDTGSSVDIITWDYLKKLTYPGRDIVPLVHPILGFGG</sequence>
<accession>A0A9Q1Q8C3</accession>
<keyword evidence="3" id="KW-1185">Reference proteome</keyword>
<protein>
    <recommendedName>
        <fullName evidence="1">Peptidase A2 domain-containing protein</fullName>
    </recommendedName>
</protein>
<dbReference type="PROSITE" id="PS50175">
    <property type="entry name" value="ASP_PROT_RETROV"/>
    <property type="match status" value="1"/>
</dbReference>
<feature type="domain" description="Peptidase A2" evidence="1">
    <location>
        <begin position="253"/>
        <end position="293"/>
    </location>
</feature>
<evidence type="ECO:0000313" key="2">
    <source>
        <dbReference type="EMBL" id="KAJ8432194.1"/>
    </source>
</evidence>
<dbReference type="GO" id="GO:0006508">
    <property type="term" value="P:proteolysis"/>
    <property type="evidence" value="ECO:0007669"/>
    <property type="project" value="InterPro"/>
</dbReference>
<dbReference type="GO" id="GO:0004190">
    <property type="term" value="F:aspartic-type endopeptidase activity"/>
    <property type="evidence" value="ECO:0007669"/>
    <property type="project" value="InterPro"/>
</dbReference>
<dbReference type="PANTHER" id="PTHR33240">
    <property type="entry name" value="OS08G0508500 PROTEIN"/>
    <property type="match status" value="1"/>
</dbReference>
<dbReference type="EMBL" id="JAKOGI010000627">
    <property type="protein sequence ID" value="KAJ8432194.1"/>
    <property type="molecule type" value="Genomic_DNA"/>
</dbReference>
<evidence type="ECO:0000313" key="3">
    <source>
        <dbReference type="Proteomes" id="UP001153076"/>
    </source>
</evidence>
<dbReference type="AlphaFoldDB" id="A0A9Q1Q8C3"/>
<evidence type="ECO:0000259" key="1">
    <source>
        <dbReference type="PROSITE" id="PS50175"/>
    </source>
</evidence>